<dbReference type="GO" id="GO:0016779">
    <property type="term" value="F:nucleotidyltransferase activity"/>
    <property type="evidence" value="ECO:0007669"/>
    <property type="project" value="UniProtKB-KW"/>
</dbReference>
<dbReference type="GO" id="GO:0048471">
    <property type="term" value="C:perinuclear region of cytoplasm"/>
    <property type="evidence" value="ECO:0007669"/>
    <property type="project" value="TreeGrafter"/>
</dbReference>
<evidence type="ECO:0000313" key="11">
    <source>
        <dbReference type="Proteomes" id="UP000663845"/>
    </source>
</evidence>
<dbReference type="Pfam" id="PF13516">
    <property type="entry name" value="LRR_6"/>
    <property type="match status" value="4"/>
</dbReference>
<evidence type="ECO:0000256" key="5">
    <source>
        <dbReference type="ARBA" id="ARBA00022679"/>
    </source>
</evidence>
<dbReference type="GO" id="GO:0006913">
    <property type="term" value="P:nucleocytoplasmic transport"/>
    <property type="evidence" value="ECO:0007669"/>
    <property type="project" value="TreeGrafter"/>
</dbReference>
<dbReference type="GO" id="GO:0106274">
    <property type="term" value="F:NAD+-protein-arginine ADP-ribosyltransferase activity"/>
    <property type="evidence" value="ECO:0007669"/>
    <property type="project" value="UniProtKB-EC"/>
</dbReference>
<dbReference type="GO" id="GO:0005829">
    <property type="term" value="C:cytosol"/>
    <property type="evidence" value="ECO:0007669"/>
    <property type="project" value="TreeGrafter"/>
</dbReference>
<dbReference type="Pfam" id="PF01129">
    <property type="entry name" value="ART"/>
    <property type="match status" value="1"/>
</dbReference>
<reference evidence="10" key="1">
    <citation type="submission" date="2021-02" db="EMBL/GenBank/DDBJ databases">
        <authorList>
            <person name="Nowell W R."/>
        </authorList>
    </citation>
    <scope>NUCLEOTIDE SEQUENCE</scope>
</reference>
<keyword evidence="5 9" id="KW-0808">Transferase</keyword>
<evidence type="ECO:0000256" key="2">
    <source>
        <dbReference type="ARBA" id="ARBA00022468"/>
    </source>
</evidence>
<evidence type="ECO:0000256" key="1">
    <source>
        <dbReference type="ARBA" id="ARBA00009558"/>
    </source>
</evidence>
<dbReference type="EC" id="2.4.2.31" evidence="9"/>
<dbReference type="SMART" id="SM00368">
    <property type="entry name" value="LRR_RI"/>
    <property type="match status" value="5"/>
</dbReference>
<dbReference type="GO" id="GO:0005634">
    <property type="term" value="C:nucleus"/>
    <property type="evidence" value="ECO:0007669"/>
    <property type="project" value="TreeGrafter"/>
</dbReference>
<keyword evidence="3" id="KW-0433">Leucine-rich repeat</keyword>
<keyword evidence="9" id="KW-0520">NAD</keyword>
<comment type="similarity">
    <text evidence="1 9">Belongs to the Arg-specific ADP-ribosyltransferase family.</text>
</comment>
<name>A0A815A5W7_9BILA</name>
<keyword evidence="2" id="KW-0343">GTPase activation</keyword>
<evidence type="ECO:0000256" key="3">
    <source>
        <dbReference type="ARBA" id="ARBA00022614"/>
    </source>
</evidence>
<evidence type="ECO:0000256" key="8">
    <source>
        <dbReference type="ARBA" id="ARBA00047597"/>
    </source>
</evidence>
<dbReference type="SUPFAM" id="SSF52047">
    <property type="entry name" value="RNI-like"/>
    <property type="match status" value="1"/>
</dbReference>
<dbReference type="GO" id="GO:0005096">
    <property type="term" value="F:GTPase activator activity"/>
    <property type="evidence" value="ECO:0007669"/>
    <property type="project" value="UniProtKB-KW"/>
</dbReference>
<keyword evidence="7" id="KW-0677">Repeat</keyword>
<comment type="catalytic activity">
    <reaction evidence="8 9">
        <text>L-arginyl-[protein] + NAD(+) = N(omega)-(ADP-D-ribosyl)-L-arginyl-[protein] + nicotinamide + H(+)</text>
        <dbReference type="Rhea" id="RHEA:19149"/>
        <dbReference type="Rhea" id="RHEA-COMP:10532"/>
        <dbReference type="Rhea" id="RHEA-COMP:15087"/>
        <dbReference type="ChEBI" id="CHEBI:15378"/>
        <dbReference type="ChEBI" id="CHEBI:17154"/>
        <dbReference type="ChEBI" id="CHEBI:29965"/>
        <dbReference type="ChEBI" id="CHEBI:57540"/>
        <dbReference type="ChEBI" id="CHEBI:142554"/>
        <dbReference type="EC" id="2.4.2.31"/>
    </reaction>
</comment>
<keyword evidence="9" id="KW-0521">NADP</keyword>
<dbReference type="Proteomes" id="UP000663845">
    <property type="component" value="Unassembled WGS sequence"/>
</dbReference>
<keyword evidence="4 9" id="KW-0328">Glycosyltransferase</keyword>
<dbReference type="SUPFAM" id="SSF56399">
    <property type="entry name" value="ADP-ribosylation"/>
    <property type="match status" value="1"/>
</dbReference>
<organism evidence="10 11">
    <name type="scientific">Adineta steineri</name>
    <dbReference type="NCBI Taxonomy" id="433720"/>
    <lineage>
        <taxon>Eukaryota</taxon>
        <taxon>Metazoa</taxon>
        <taxon>Spiralia</taxon>
        <taxon>Gnathifera</taxon>
        <taxon>Rotifera</taxon>
        <taxon>Eurotatoria</taxon>
        <taxon>Bdelloidea</taxon>
        <taxon>Adinetida</taxon>
        <taxon>Adinetidae</taxon>
        <taxon>Adineta</taxon>
    </lineage>
</organism>
<gene>
    <name evidence="10" type="ORF">JYZ213_LOCUS29619</name>
</gene>
<proteinExistence type="inferred from homology"/>
<keyword evidence="6" id="KW-0548">Nucleotidyltransferase</keyword>
<evidence type="ECO:0000256" key="6">
    <source>
        <dbReference type="ARBA" id="ARBA00022695"/>
    </source>
</evidence>
<dbReference type="InterPro" id="IPR000768">
    <property type="entry name" value="ART"/>
</dbReference>
<dbReference type="InterPro" id="IPR032675">
    <property type="entry name" value="LRR_dom_sf"/>
</dbReference>
<protein>
    <recommendedName>
        <fullName evidence="9">NAD(P)(+)--arginine ADP-ribosyltransferase</fullName>
        <ecNumber evidence="9">2.4.2.31</ecNumber>
    </recommendedName>
    <alternativeName>
        <fullName evidence="9">Mono(ADP-ribosyl)transferase</fullName>
    </alternativeName>
</protein>
<evidence type="ECO:0000256" key="4">
    <source>
        <dbReference type="ARBA" id="ARBA00022676"/>
    </source>
</evidence>
<dbReference type="Gene3D" id="3.90.176.10">
    <property type="entry name" value="Toxin ADP-ribosyltransferase, Chain A, domain 1"/>
    <property type="match status" value="1"/>
</dbReference>
<evidence type="ECO:0000256" key="9">
    <source>
        <dbReference type="RuleBase" id="RU361228"/>
    </source>
</evidence>
<dbReference type="Gene3D" id="3.80.10.10">
    <property type="entry name" value="Ribonuclease Inhibitor"/>
    <property type="match status" value="1"/>
</dbReference>
<dbReference type="InterPro" id="IPR001611">
    <property type="entry name" value="Leu-rich_rpt"/>
</dbReference>
<accession>A0A815A5W7</accession>
<dbReference type="EMBL" id="CAJNOG010000457">
    <property type="protein sequence ID" value="CAF1251078.1"/>
    <property type="molecule type" value="Genomic_DNA"/>
</dbReference>
<comment type="caution">
    <text evidence="10">The sequence shown here is derived from an EMBL/GenBank/DDBJ whole genome shotgun (WGS) entry which is preliminary data.</text>
</comment>
<evidence type="ECO:0000256" key="7">
    <source>
        <dbReference type="ARBA" id="ARBA00022737"/>
    </source>
</evidence>
<sequence length="491" mass="56491">MGICNEKPKQNTQNLHSDCLIPFEDYEKIPNVSLELAIEPLISILPSIQTYVHLVKQKCINPADGLTQDQSASIMLCTIKWQPFDQCLSVVLNTILRSNDREKLKPWYLYLKLLLGALNCLPSTDRIIYRGIKLDIREQYSKNKTITWLDFALCTTSLDLLQSDKYLGKKDQRTIFTIECNSSKDITKHSYYSTTDMFMLLPATQFQIVQCVKQKNKLSWIQLKEIQSPYARLQSKPVSSELSCDLPYVDTTIPYIILTNEANQSSTINDPNHNPKLEQLIAKYPLNSSIHLRFQQLTDCDMKIIVEKAVIEKQCTELWLSNAQITSQGALILSNGLFNNKTLTKLYLNDNCINDSGVYALTRVLSRNNSTLKELYLARNNITTKGAQYLAEMLITNRTITTLCLFGNHIDDNGIKYLTYILTYYNIHLEGLYLSGNNDMTDISIDYFIQMFEQNCALKKLHLFNCNLSDKGKTKLRKEIQIKKYNFLLHM</sequence>
<dbReference type="AlphaFoldDB" id="A0A815A5W7"/>
<dbReference type="InterPro" id="IPR027038">
    <property type="entry name" value="RanGap"/>
</dbReference>
<dbReference type="GO" id="GO:0031267">
    <property type="term" value="F:small GTPase binding"/>
    <property type="evidence" value="ECO:0007669"/>
    <property type="project" value="TreeGrafter"/>
</dbReference>
<dbReference type="PANTHER" id="PTHR24113">
    <property type="entry name" value="RAN GTPASE-ACTIVATING PROTEIN 1"/>
    <property type="match status" value="1"/>
</dbReference>
<dbReference type="PANTHER" id="PTHR24113:SF12">
    <property type="entry name" value="RAN GTPASE-ACTIVATING PROTEIN 1"/>
    <property type="match status" value="1"/>
</dbReference>
<evidence type="ECO:0000313" key="10">
    <source>
        <dbReference type="EMBL" id="CAF1251078.1"/>
    </source>
</evidence>